<protein>
    <submittedName>
        <fullName evidence="9">Neuroligin-4, Y-linked</fullName>
    </submittedName>
</protein>
<name>K1R1I9_MAGGI</name>
<dbReference type="ESTHER" id="cragi-k1r1i9">
    <property type="family name" value="Neuroligin"/>
</dbReference>
<accession>K1R1I9</accession>
<feature type="region of interest" description="Disordered" evidence="5">
    <location>
        <begin position="1032"/>
        <end position="1055"/>
    </location>
</feature>
<dbReference type="EMBL" id="JH818221">
    <property type="protein sequence ID" value="EKC43117.1"/>
    <property type="molecule type" value="Genomic_DNA"/>
</dbReference>
<dbReference type="PANTHER" id="PTHR43903">
    <property type="entry name" value="NEUROLIGIN"/>
    <property type="match status" value="1"/>
</dbReference>
<dbReference type="HOGENOM" id="CLU_259867_0_0_1"/>
<dbReference type="Gene3D" id="3.40.50.1820">
    <property type="entry name" value="alpha/beta hydrolase"/>
    <property type="match status" value="1"/>
</dbReference>
<evidence type="ECO:0000256" key="1">
    <source>
        <dbReference type="ARBA" id="ARBA00005964"/>
    </source>
</evidence>
<dbReference type="GO" id="GO:0016787">
    <property type="term" value="F:hydrolase activity"/>
    <property type="evidence" value="ECO:0007669"/>
    <property type="project" value="UniProtKB-KW"/>
</dbReference>
<dbReference type="Gene3D" id="3.40.50.10140">
    <property type="entry name" value="Toll/interleukin-1 receptor homology (TIR) domain"/>
    <property type="match status" value="1"/>
</dbReference>
<feature type="signal peptide" evidence="6">
    <location>
        <begin position="1"/>
        <end position="22"/>
    </location>
</feature>
<feature type="chain" id="PRO_5043590289" evidence="6">
    <location>
        <begin position="23"/>
        <end position="1321"/>
    </location>
</feature>
<keyword evidence="4" id="KW-0175">Coiled coil</keyword>
<dbReference type="InterPro" id="IPR029058">
    <property type="entry name" value="AB_hydrolase_fold"/>
</dbReference>
<keyword evidence="2 6" id="KW-0732">Signal</keyword>
<dbReference type="InParanoid" id="K1R1I9"/>
<gene>
    <name evidence="9" type="ORF">CGI_10022322</name>
</gene>
<feature type="compositionally biased region" description="Basic and acidic residues" evidence="5">
    <location>
        <begin position="1036"/>
        <end position="1054"/>
    </location>
</feature>
<dbReference type="Pfam" id="PF00135">
    <property type="entry name" value="COesterase"/>
    <property type="match status" value="1"/>
</dbReference>
<dbReference type="InterPro" id="IPR002018">
    <property type="entry name" value="CarbesteraseB"/>
</dbReference>
<feature type="domain" description="TIR" evidence="8">
    <location>
        <begin position="902"/>
        <end position="1009"/>
    </location>
</feature>
<evidence type="ECO:0000259" key="7">
    <source>
        <dbReference type="Pfam" id="PF00135"/>
    </source>
</evidence>
<dbReference type="PROSITE" id="PS00941">
    <property type="entry name" value="CARBOXYLESTERASE_B_2"/>
    <property type="match status" value="1"/>
</dbReference>
<evidence type="ECO:0000256" key="6">
    <source>
        <dbReference type="SAM" id="SignalP"/>
    </source>
</evidence>
<dbReference type="InterPro" id="IPR019826">
    <property type="entry name" value="Carboxylesterase_B_AS"/>
</dbReference>
<organism evidence="9">
    <name type="scientific">Magallana gigas</name>
    <name type="common">Pacific oyster</name>
    <name type="synonym">Crassostrea gigas</name>
    <dbReference type="NCBI Taxonomy" id="29159"/>
    <lineage>
        <taxon>Eukaryota</taxon>
        <taxon>Metazoa</taxon>
        <taxon>Spiralia</taxon>
        <taxon>Lophotrochozoa</taxon>
        <taxon>Mollusca</taxon>
        <taxon>Bivalvia</taxon>
        <taxon>Autobranchia</taxon>
        <taxon>Pteriomorphia</taxon>
        <taxon>Ostreida</taxon>
        <taxon>Ostreoidea</taxon>
        <taxon>Ostreidae</taxon>
        <taxon>Magallana</taxon>
    </lineage>
</organism>
<reference evidence="9" key="1">
    <citation type="journal article" date="2012" name="Nature">
        <title>The oyster genome reveals stress adaptation and complexity of shell formation.</title>
        <authorList>
            <person name="Zhang G."/>
            <person name="Fang X."/>
            <person name="Guo X."/>
            <person name="Li L."/>
            <person name="Luo R."/>
            <person name="Xu F."/>
            <person name="Yang P."/>
            <person name="Zhang L."/>
            <person name="Wang X."/>
            <person name="Qi H."/>
            <person name="Xiong Z."/>
            <person name="Que H."/>
            <person name="Xie Y."/>
            <person name="Holland P.W."/>
            <person name="Paps J."/>
            <person name="Zhu Y."/>
            <person name="Wu F."/>
            <person name="Chen Y."/>
            <person name="Wang J."/>
            <person name="Peng C."/>
            <person name="Meng J."/>
            <person name="Yang L."/>
            <person name="Liu J."/>
            <person name="Wen B."/>
            <person name="Zhang N."/>
            <person name="Huang Z."/>
            <person name="Zhu Q."/>
            <person name="Feng Y."/>
            <person name="Mount A."/>
            <person name="Hedgecock D."/>
            <person name="Xu Z."/>
            <person name="Liu Y."/>
            <person name="Domazet-Loso T."/>
            <person name="Du Y."/>
            <person name="Sun X."/>
            <person name="Zhang S."/>
            <person name="Liu B."/>
            <person name="Cheng P."/>
            <person name="Jiang X."/>
            <person name="Li J."/>
            <person name="Fan D."/>
            <person name="Wang W."/>
            <person name="Fu W."/>
            <person name="Wang T."/>
            <person name="Wang B."/>
            <person name="Zhang J."/>
            <person name="Peng Z."/>
            <person name="Li Y."/>
            <person name="Li N."/>
            <person name="Wang J."/>
            <person name="Chen M."/>
            <person name="He Y."/>
            <person name="Tan F."/>
            <person name="Song X."/>
            <person name="Zheng Q."/>
            <person name="Huang R."/>
            <person name="Yang H."/>
            <person name="Du X."/>
            <person name="Chen L."/>
            <person name="Yang M."/>
            <person name="Gaffney P.M."/>
            <person name="Wang S."/>
            <person name="Luo L."/>
            <person name="She Z."/>
            <person name="Ming Y."/>
            <person name="Huang W."/>
            <person name="Zhang S."/>
            <person name="Huang B."/>
            <person name="Zhang Y."/>
            <person name="Qu T."/>
            <person name="Ni P."/>
            <person name="Miao G."/>
            <person name="Wang J."/>
            <person name="Wang Q."/>
            <person name="Steinberg C.E."/>
            <person name="Wang H."/>
            <person name="Li N."/>
            <person name="Qian L."/>
            <person name="Zhang G."/>
            <person name="Li Y."/>
            <person name="Yang H."/>
            <person name="Liu X."/>
            <person name="Wang J."/>
            <person name="Yin Y."/>
            <person name="Wang J."/>
        </authorList>
    </citation>
    <scope>NUCLEOTIDE SEQUENCE [LARGE SCALE GENOMIC DNA]</scope>
    <source>
        <strain evidence="9">05x7-T-G4-1.051#20</strain>
    </source>
</reference>
<comment type="similarity">
    <text evidence="1">Belongs to the type-B carboxylesterase/lipase family.</text>
</comment>
<dbReference type="Gene3D" id="2.120.10.30">
    <property type="entry name" value="TolB, C-terminal domain"/>
    <property type="match status" value="1"/>
</dbReference>
<dbReference type="InterPro" id="IPR000157">
    <property type="entry name" value="TIR_dom"/>
</dbReference>
<proteinExistence type="inferred from homology"/>
<dbReference type="SUPFAM" id="SSF52200">
    <property type="entry name" value="Toll/Interleukin receptor TIR domain"/>
    <property type="match status" value="1"/>
</dbReference>
<feature type="coiled-coil region" evidence="4">
    <location>
        <begin position="671"/>
        <end position="701"/>
    </location>
</feature>
<dbReference type="InterPro" id="IPR019819">
    <property type="entry name" value="Carboxylesterase_B_CS"/>
</dbReference>
<keyword evidence="3" id="KW-0378">Hydrolase</keyword>
<evidence type="ECO:0000313" key="9">
    <source>
        <dbReference type="EMBL" id="EKC43117.1"/>
    </source>
</evidence>
<dbReference type="GO" id="GO:0007165">
    <property type="term" value="P:signal transduction"/>
    <property type="evidence" value="ECO:0007669"/>
    <property type="project" value="InterPro"/>
</dbReference>
<dbReference type="Pfam" id="PF13676">
    <property type="entry name" value="TIR_2"/>
    <property type="match status" value="1"/>
</dbReference>
<dbReference type="InterPro" id="IPR035897">
    <property type="entry name" value="Toll_tir_struct_dom_sf"/>
</dbReference>
<dbReference type="SUPFAM" id="SSF63829">
    <property type="entry name" value="Calcium-dependent phosphotriesterase"/>
    <property type="match status" value="1"/>
</dbReference>
<dbReference type="InterPro" id="IPR051093">
    <property type="entry name" value="Neuroligin/BSAL"/>
</dbReference>
<dbReference type="SUPFAM" id="SSF53474">
    <property type="entry name" value="alpha/beta-Hydrolases"/>
    <property type="match status" value="1"/>
</dbReference>
<evidence type="ECO:0000256" key="3">
    <source>
        <dbReference type="ARBA" id="ARBA00022801"/>
    </source>
</evidence>
<dbReference type="PROSITE" id="PS00122">
    <property type="entry name" value="CARBOXYLESTERASE_B_1"/>
    <property type="match status" value="1"/>
</dbReference>
<evidence type="ECO:0000256" key="5">
    <source>
        <dbReference type="SAM" id="MobiDB-lite"/>
    </source>
</evidence>
<evidence type="ECO:0000259" key="8">
    <source>
        <dbReference type="Pfam" id="PF13676"/>
    </source>
</evidence>
<dbReference type="InterPro" id="IPR011042">
    <property type="entry name" value="6-blade_b-propeller_TolB-like"/>
</dbReference>
<feature type="domain" description="Carboxylesterase type B" evidence="7">
    <location>
        <begin position="26"/>
        <end position="559"/>
    </location>
</feature>
<sequence>MAGVSLNLFAVVLIVSLKSVCPLTKAPIRETEYGEVQGMVTTPIQGRSVANYLGIPYAKPPINNLRFEKTQRPDPWDEVKVTDELPPACPQTPDMTYVNLHSKGFNKEDEDCLYINVFVPLRGPAKMAVFVYVHGGSNRVGMGAMLRGDILAAFGDIIVVNFNYRLGSLGFYAARKEGLTGNYGFFDQVTALNWVKDNIANFGGDPDMITIAGHSAGAADVGFHVISPLSKGLFRRAMIMSGSPIAFWGLAAPHWKPGYNIAEYCDRELCPRNRDPQDFRDYLMKLPWETFTKHEVTPIPTDYTEVLTFPVSIVDGEFITERPETAIPARRTNCESFVFSVTRDEGSIDVKFVLDNMKKKTGKFDEETFREVLKWYKPIYPNVPNLRDLILHEYGGWEKFPNHTEETSVLERYTKASTLTLRGEKRERTLRKEIMESDIVFVAPMVKLADLLTSADVKDITFFSFDYRSPSSPLQEWEGVPHGADLFYIFGIPYTGVPPYNKQDIEASSLMMTMWIFSTNSTPFVKYQNSRSYSNLLLEDGNLTVRSQDNYNAQRMAFWNSLLPTLGNSRSATCSSAGRPHPVVSLVTSAICFTCALYVCKGFLNSKLSRHNKNIFRWKAQLRRFCDSSHDQCSITTDFTCLEQKGQVAPGRYDELIDVFGNVDPRAVDIIRNTTAKFAEIEKEIQELKTSKKRYALLRSKIKQSEITPAHLENMYYILHHVLQHSKASHSWENDLQQVANDVTMQVSNNKPGKAQKWRSIINREELKKSIIEKGNSLSKTHEMSLDVLIHINLFIGTFTKTTQYSLETIKPDGLYVQGHEQKSYSPDCAGRAVGNFLITVFALLGYDMHKATISTDMVFVNEEMFEKALKRRWPIPPSLNVTTSDEKVPAVNTTEPVHYNVVFSYQWDSREVVQKVKHYLEKNKVTCWVDTDHVTGDKRPAVENAIEEADLCLMFYSFKYFISKNCRQEAEYAGKLGKIIIPVKVNRDYDPKGWLGNIVGAKRVFEFSGKYPFERQAPELLTQIRICLKNLPPKPTKDDETTKDSSRERKPQVDGDNLGMEYLHLIGRIQTKVRPGIGQLTCKDGRIWVGNGDNLLVCIDQEGIEMETVCLGQGQLKYHALAEEGNIYLINQNSLMKRVRRQLRPFISYFANGDTPMCVARSSENGDLIIGLYNQEEKRCKVARYSDTGKEMFVVENDLEGQAILEWPLQITIKKNDQICICDSKKGLVVLEGSGKHLCTYSIDNPCGLCVDNEDRVLVCNGSNRIYVISPEGQLLRPYRVNKHRATAISVLLNSSLLVGFKKSGTIEVYRYDLHGINDT</sequence>
<evidence type="ECO:0000256" key="2">
    <source>
        <dbReference type="ARBA" id="ARBA00022729"/>
    </source>
</evidence>
<evidence type="ECO:0000256" key="4">
    <source>
        <dbReference type="SAM" id="Coils"/>
    </source>
</evidence>